<dbReference type="Proteomes" id="UP000887574">
    <property type="component" value="Unplaced"/>
</dbReference>
<evidence type="ECO:0000313" key="3">
    <source>
        <dbReference type="Proteomes" id="UP000887574"/>
    </source>
</evidence>
<proteinExistence type="predicted"/>
<dbReference type="InterPro" id="IPR029055">
    <property type="entry name" value="Ntn_hydrolases_N"/>
</dbReference>
<evidence type="ECO:0000256" key="2">
    <source>
        <dbReference type="SAM" id="Phobius"/>
    </source>
</evidence>
<dbReference type="GO" id="GO:0006751">
    <property type="term" value="P:glutathione catabolic process"/>
    <property type="evidence" value="ECO:0007669"/>
    <property type="project" value="InterPro"/>
</dbReference>
<organism evidence="3 4">
    <name type="scientific">Ditylenchus dipsaci</name>
    <dbReference type="NCBI Taxonomy" id="166011"/>
    <lineage>
        <taxon>Eukaryota</taxon>
        <taxon>Metazoa</taxon>
        <taxon>Ecdysozoa</taxon>
        <taxon>Nematoda</taxon>
        <taxon>Chromadorea</taxon>
        <taxon>Rhabditida</taxon>
        <taxon>Tylenchina</taxon>
        <taxon>Tylenchomorpha</taxon>
        <taxon>Sphaerularioidea</taxon>
        <taxon>Anguinidae</taxon>
        <taxon>Anguininae</taxon>
        <taxon>Ditylenchus</taxon>
    </lineage>
</organism>
<feature type="binding site" evidence="1">
    <location>
        <position position="187"/>
    </location>
    <ligand>
        <name>L-glutamate</name>
        <dbReference type="ChEBI" id="CHEBI:29985"/>
    </ligand>
</feature>
<keyword evidence="2" id="KW-1133">Transmembrane helix</keyword>
<dbReference type="Pfam" id="PF01019">
    <property type="entry name" value="G_glu_transpept"/>
    <property type="match status" value="1"/>
</dbReference>
<name>A0A915E509_9BILA</name>
<evidence type="ECO:0000256" key="1">
    <source>
        <dbReference type="PIRSR" id="PIRSR600101-2"/>
    </source>
</evidence>
<dbReference type="GO" id="GO:0036374">
    <property type="term" value="F:glutathione hydrolase activity"/>
    <property type="evidence" value="ECO:0007669"/>
    <property type="project" value="InterPro"/>
</dbReference>
<keyword evidence="2" id="KW-0472">Membrane</keyword>
<dbReference type="GO" id="GO:0005886">
    <property type="term" value="C:plasma membrane"/>
    <property type="evidence" value="ECO:0007669"/>
    <property type="project" value="TreeGrafter"/>
</dbReference>
<evidence type="ECO:0000313" key="4">
    <source>
        <dbReference type="WBParaSite" id="jg26775"/>
    </source>
</evidence>
<dbReference type="PANTHER" id="PTHR11686:SF69">
    <property type="entry name" value="GAMMA-GLUTAMYLTRANSPEPTIDASE 1"/>
    <property type="match status" value="1"/>
</dbReference>
<feature type="transmembrane region" description="Helical" evidence="2">
    <location>
        <begin position="70"/>
        <end position="94"/>
    </location>
</feature>
<dbReference type="PANTHER" id="PTHR11686">
    <property type="entry name" value="GAMMA GLUTAMYL TRANSPEPTIDASE"/>
    <property type="match status" value="1"/>
</dbReference>
<sequence length="212" mass="23176">MFQLGFSGFIASNSSKLPRKLRGNYRKMLPRTVEVEEEEHDEVPLLPISDPEDGLRNTRTHSYFSPKTSVVGVIGLLCIFTFLTTTTLFGVLYYKLIMNKPSKLPKWPSPSHSLLGEYSTAAVAADNDLCSEIGRDILLQGGNAVDAAIATLFCIGVMDTQSAGLGGGHFMTIYNATTKKCHVVDAREAAPLAATENMYKDKWTPLNMGGRP</sequence>
<dbReference type="AlphaFoldDB" id="A0A915E509"/>
<reference evidence="4" key="1">
    <citation type="submission" date="2022-11" db="UniProtKB">
        <authorList>
            <consortium name="WormBaseParasite"/>
        </authorList>
    </citation>
    <scope>IDENTIFICATION</scope>
</reference>
<dbReference type="SUPFAM" id="SSF56235">
    <property type="entry name" value="N-terminal nucleophile aminohydrolases (Ntn hydrolases)"/>
    <property type="match status" value="1"/>
</dbReference>
<keyword evidence="3" id="KW-1185">Reference proteome</keyword>
<dbReference type="InterPro" id="IPR000101">
    <property type="entry name" value="GGT_peptidase"/>
</dbReference>
<keyword evidence="2" id="KW-0812">Transmembrane</keyword>
<accession>A0A915E509</accession>
<protein>
    <submittedName>
        <fullName evidence="4">Uncharacterized protein</fullName>
    </submittedName>
</protein>
<dbReference type="WBParaSite" id="jg26775">
    <property type="protein sequence ID" value="jg26775"/>
    <property type="gene ID" value="jg26775"/>
</dbReference>